<protein>
    <submittedName>
        <fullName evidence="1">Uncharacterized protein</fullName>
    </submittedName>
</protein>
<dbReference type="EMBL" id="RCDD01000001">
    <property type="protein sequence ID" value="RLK59773.1"/>
    <property type="molecule type" value="Genomic_DNA"/>
</dbReference>
<reference evidence="1 2" key="1">
    <citation type="submission" date="2018-10" db="EMBL/GenBank/DDBJ databases">
        <title>Genomic Encyclopedia of Archaeal and Bacterial Type Strains, Phase II (KMG-II): from individual species to whole genera.</title>
        <authorList>
            <person name="Goeker M."/>
        </authorList>
    </citation>
    <scope>NUCLEOTIDE SEQUENCE [LARGE SCALE GENOMIC DNA]</scope>
    <source>
        <strain evidence="1 2">DSM 45657</strain>
    </source>
</reference>
<proteinExistence type="predicted"/>
<organism evidence="1 2">
    <name type="scientific">Actinokineospora cianjurensis</name>
    <dbReference type="NCBI Taxonomy" id="585224"/>
    <lineage>
        <taxon>Bacteria</taxon>
        <taxon>Bacillati</taxon>
        <taxon>Actinomycetota</taxon>
        <taxon>Actinomycetes</taxon>
        <taxon>Pseudonocardiales</taxon>
        <taxon>Pseudonocardiaceae</taxon>
        <taxon>Actinokineospora</taxon>
    </lineage>
</organism>
<sequence length="285" mass="30126">MNTLETLARPAAVTRPQLRRLLPADLTAALLADVPDFYATDTADVLRAALVVAVGDRGTVAARGGLAGTVSRLTAATDAAVIGFHYLAGDPELSAVVDVVVELVDGQIMSTWSWRAEARTERAVVHLARAWSDALAALVAQARKVSPIPEVLDLESPSISVDLPGSVSPDALRRAIDAVTCRYPYLATGRRVVNGVVFAVQGAGTSLRCASHDEFQRDGRFNADWTPMVQFDLTRVGAARSTLTITANPLLVGDLPGLAGELRTELAGDPDHVWPSTMDSTPPGN</sequence>
<dbReference type="OrthoDB" id="9875348at2"/>
<gene>
    <name evidence="1" type="ORF">CLV68_0257</name>
</gene>
<dbReference type="SUPFAM" id="SSF52777">
    <property type="entry name" value="CoA-dependent acyltransferases"/>
    <property type="match status" value="1"/>
</dbReference>
<dbReference type="Proteomes" id="UP000282454">
    <property type="component" value="Unassembled WGS sequence"/>
</dbReference>
<keyword evidence="2" id="KW-1185">Reference proteome</keyword>
<dbReference type="RefSeq" id="WP_121388804.1">
    <property type="nucleotide sequence ID" value="NZ_RCDD01000001.1"/>
</dbReference>
<comment type="caution">
    <text evidence="1">The sequence shown here is derived from an EMBL/GenBank/DDBJ whole genome shotgun (WGS) entry which is preliminary data.</text>
</comment>
<name>A0A421B6B0_9PSEU</name>
<evidence type="ECO:0000313" key="2">
    <source>
        <dbReference type="Proteomes" id="UP000282454"/>
    </source>
</evidence>
<evidence type="ECO:0000313" key="1">
    <source>
        <dbReference type="EMBL" id="RLK59773.1"/>
    </source>
</evidence>
<accession>A0A421B6B0</accession>
<dbReference type="AlphaFoldDB" id="A0A421B6B0"/>